<keyword evidence="8" id="KW-1278">Translocase</keyword>
<gene>
    <name evidence="20" type="primary">ND5</name>
</gene>
<accession>A6P3A4</accession>
<evidence type="ECO:0000259" key="19">
    <source>
        <dbReference type="Pfam" id="PF06455"/>
    </source>
</evidence>
<feature type="transmembrane region" description="Helical" evidence="17">
    <location>
        <begin position="265"/>
        <end position="283"/>
    </location>
</feature>
<evidence type="ECO:0000256" key="3">
    <source>
        <dbReference type="ARBA" id="ARBA00021096"/>
    </source>
</evidence>
<protein>
    <recommendedName>
        <fullName evidence="3">NADH-ubiquinone oxidoreductase chain 5</fullName>
        <ecNumber evidence="2">7.1.1.2</ecNumber>
    </recommendedName>
    <alternativeName>
        <fullName evidence="15">NADH dehydrogenase subunit 5</fullName>
    </alternativeName>
</protein>
<evidence type="ECO:0000256" key="7">
    <source>
        <dbReference type="ARBA" id="ARBA00022792"/>
    </source>
</evidence>
<evidence type="ECO:0000256" key="14">
    <source>
        <dbReference type="ARBA" id="ARBA00023136"/>
    </source>
</evidence>
<evidence type="ECO:0000256" key="15">
    <source>
        <dbReference type="ARBA" id="ARBA00031027"/>
    </source>
</evidence>
<feature type="transmembrane region" description="Helical" evidence="17">
    <location>
        <begin position="6"/>
        <end position="23"/>
    </location>
</feature>
<keyword evidence="12" id="KW-0830">Ubiquinone</keyword>
<evidence type="ECO:0000256" key="9">
    <source>
        <dbReference type="ARBA" id="ARBA00022982"/>
    </source>
</evidence>
<evidence type="ECO:0000256" key="1">
    <source>
        <dbReference type="ARBA" id="ARBA00004448"/>
    </source>
</evidence>
<keyword evidence="5" id="KW-0679">Respiratory chain</keyword>
<keyword evidence="6 17" id="KW-0812">Transmembrane</keyword>
<dbReference type="GeneID" id="5333312"/>
<comment type="subcellular location">
    <subcellularLocation>
        <location evidence="1">Mitochondrion inner membrane</location>
        <topology evidence="1">Multi-pass membrane protein</topology>
    </subcellularLocation>
</comment>
<feature type="transmembrane region" description="Helical" evidence="17">
    <location>
        <begin position="138"/>
        <end position="155"/>
    </location>
</feature>
<keyword evidence="14 17" id="KW-0472">Membrane</keyword>
<evidence type="ECO:0000256" key="13">
    <source>
        <dbReference type="ARBA" id="ARBA00023128"/>
    </source>
</evidence>
<feature type="transmembrane region" description="Helical" evidence="17">
    <location>
        <begin position="400"/>
        <end position="422"/>
    </location>
</feature>
<keyword evidence="7" id="KW-0999">Mitochondrion inner membrane</keyword>
<evidence type="ECO:0000256" key="16">
    <source>
        <dbReference type="ARBA" id="ARBA00049551"/>
    </source>
</evidence>
<dbReference type="InterPro" id="IPR003945">
    <property type="entry name" value="NU5C-like"/>
</dbReference>
<evidence type="ECO:0000256" key="8">
    <source>
        <dbReference type="ARBA" id="ARBA00022967"/>
    </source>
</evidence>
<dbReference type="GO" id="GO:0005743">
    <property type="term" value="C:mitochondrial inner membrane"/>
    <property type="evidence" value="ECO:0007669"/>
    <property type="project" value="UniProtKB-SubCell"/>
</dbReference>
<keyword evidence="13 20" id="KW-0496">Mitochondrion</keyword>
<dbReference type="GO" id="GO:0042773">
    <property type="term" value="P:ATP synthesis coupled electron transport"/>
    <property type="evidence" value="ECO:0007669"/>
    <property type="project" value="InterPro"/>
</dbReference>
<keyword evidence="4" id="KW-0813">Transport</keyword>
<evidence type="ECO:0000313" key="20">
    <source>
        <dbReference type="EMBL" id="BAF69014.1"/>
    </source>
</evidence>
<feature type="transmembrane region" description="Helical" evidence="17">
    <location>
        <begin position="206"/>
        <end position="228"/>
    </location>
</feature>
<name>A6P3A4_CALVC</name>
<keyword evidence="10 17" id="KW-1133">Transmembrane helix</keyword>
<proteinExistence type="predicted"/>
<feature type="transmembrane region" description="Helical" evidence="17">
    <location>
        <begin position="84"/>
        <end position="104"/>
    </location>
</feature>
<feature type="transmembrane region" description="Helical" evidence="17">
    <location>
        <begin position="167"/>
        <end position="186"/>
    </location>
</feature>
<feature type="transmembrane region" description="Helical" evidence="17">
    <location>
        <begin position="240"/>
        <end position="259"/>
    </location>
</feature>
<sequence>MTHVAMITTSTLPLIILTMPLFSKKINKNLSLTNTIKITFFTSIFPMLITMKHSINSLSTSITLTDTRLMNAALTTTINKYSAMFMPTALLITWSIMEFSPWYVQKTKLTKNFTKLLTTFLISMLILATAGSLLQLLIGWEGVGIMSFLLINWWFSRSNANSSALQAIIYNRIGDIGLILIMVALATDLSSWDNEQTMTTNTKTTLLSTGFILAATGKSAQFFMHLWLPAAMEGPTPVSALLHSSTMVVAGVYLLAQYHPMLNPTMTTTICLCLGMTTSIYAASSALVQNDMKKIIAFSTSSQLGLMMTAIGMNCPNLAILHMLSHATFKATLFLAAGSTIHNAQNEQDIRKMGAMKITLPISSTALTTNGLALSGLPFLSGFYSKDTILETLFSSHLNAWALLATLISTTMTSSYTMRMIIITTTKTPNHKPMTMFSESETQQTAPLIRLTLTTIIVGPALLTTLLDSPHPPTLTTLEKIAPTMALMLGAYLVTELTDYFPSTTKTQTLTKLLNNLAFFKTLHRNLPNRALNTGYLVSHQLTDLLWLEKSGPNTIINSNVLQSKITSSQKGLLKNYLMTLLITLAIATTILMD</sequence>
<geneLocation type="mitochondrion" evidence="20"/>
<dbReference type="PANTHER" id="PTHR42829:SF2">
    <property type="entry name" value="NADH-UBIQUINONE OXIDOREDUCTASE CHAIN 5"/>
    <property type="match status" value="1"/>
</dbReference>
<dbReference type="Pfam" id="PF06455">
    <property type="entry name" value="NADH5_C"/>
    <property type="match status" value="1"/>
</dbReference>
<evidence type="ECO:0000256" key="17">
    <source>
        <dbReference type="SAM" id="Phobius"/>
    </source>
</evidence>
<evidence type="ECO:0000256" key="5">
    <source>
        <dbReference type="ARBA" id="ARBA00022660"/>
    </source>
</evidence>
<comment type="catalytic activity">
    <reaction evidence="16">
        <text>a ubiquinone + NADH + 5 H(+)(in) = a ubiquinol + NAD(+) + 4 H(+)(out)</text>
        <dbReference type="Rhea" id="RHEA:29091"/>
        <dbReference type="Rhea" id="RHEA-COMP:9565"/>
        <dbReference type="Rhea" id="RHEA-COMP:9566"/>
        <dbReference type="ChEBI" id="CHEBI:15378"/>
        <dbReference type="ChEBI" id="CHEBI:16389"/>
        <dbReference type="ChEBI" id="CHEBI:17976"/>
        <dbReference type="ChEBI" id="CHEBI:57540"/>
        <dbReference type="ChEBI" id="CHEBI:57945"/>
        <dbReference type="EC" id="7.1.1.2"/>
    </reaction>
</comment>
<evidence type="ECO:0000256" key="6">
    <source>
        <dbReference type="ARBA" id="ARBA00022692"/>
    </source>
</evidence>
<dbReference type="GO" id="GO:0003954">
    <property type="term" value="F:NADH dehydrogenase activity"/>
    <property type="evidence" value="ECO:0007669"/>
    <property type="project" value="TreeGrafter"/>
</dbReference>
<dbReference type="PANTHER" id="PTHR42829">
    <property type="entry name" value="NADH-UBIQUINONE OXIDOREDUCTASE CHAIN 5"/>
    <property type="match status" value="1"/>
</dbReference>
<keyword evidence="11" id="KW-0520">NAD</keyword>
<dbReference type="CTD" id="4540"/>
<dbReference type="InterPro" id="IPR001750">
    <property type="entry name" value="ND/Mrp_TM"/>
</dbReference>
<dbReference type="GO" id="GO:0008137">
    <property type="term" value="F:NADH dehydrogenase (ubiquinone) activity"/>
    <property type="evidence" value="ECO:0007669"/>
    <property type="project" value="UniProtKB-EC"/>
</dbReference>
<evidence type="ECO:0000256" key="12">
    <source>
        <dbReference type="ARBA" id="ARBA00023075"/>
    </source>
</evidence>
<reference evidence="20" key="1">
    <citation type="journal article" date="2007" name="Mol. Biol. Evol.">
        <title>The Mitochondrial Genome of the Lizard Calotes versicolor and a Novel Gene Inversion in South Asian Draconine Agamids.</title>
        <authorList>
            <person name="Amer S.A."/>
            <person name="Kumazawa Y."/>
        </authorList>
    </citation>
    <scope>NUCLEOTIDE SEQUENCE</scope>
</reference>
<organism evidence="20">
    <name type="scientific">Calotes versicolor</name>
    <name type="common">Oriental garden lizard</name>
    <name type="synonym">Agama versicolor</name>
    <dbReference type="NCBI Taxonomy" id="48253"/>
    <lineage>
        <taxon>Eukaryota</taxon>
        <taxon>Metazoa</taxon>
        <taxon>Chordata</taxon>
        <taxon>Craniata</taxon>
        <taxon>Vertebrata</taxon>
        <taxon>Euteleostomi</taxon>
        <taxon>Lepidosauria</taxon>
        <taxon>Squamata</taxon>
        <taxon>Bifurcata</taxon>
        <taxon>Unidentata</taxon>
        <taxon>Episquamata</taxon>
        <taxon>Toxicofera</taxon>
        <taxon>Iguania</taxon>
        <taxon>Acrodonta</taxon>
        <taxon>Agamidae</taxon>
        <taxon>Draconinae</taxon>
        <taxon>Calotes</taxon>
    </lineage>
</organism>
<feature type="transmembrane region" description="Helical" evidence="17">
    <location>
        <begin position="358"/>
        <end position="380"/>
    </location>
</feature>
<dbReference type="GO" id="GO:0015990">
    <property type="term" value="P:electron transport coupled proton transport"/>
    <property type="evidence" value="ECO:0007669"/>
    <property type="project" value="TreeGrafter"/>
</dbReference>
<feature type="domain" description="NADH:quinone oxidoreductase/Mrp antiporter transmembrane" evidence="18">
    <location>
        <begin position="130"/>
        <end position="412"/>
    </location>
</feature>
<dbReference type="Pfam" id="PF00361">
    <property type="entry name" value="Proton_antipo_M"/>
    <property type="match status" value="1"/>
</dbReference>
<evidence type="ECO:0000256" key="4">
    <source>
        <dbReference type="ARBA" id="ARBA00022448"/>
    </source>
</evidence>
<evidence type="ECO:0000256" key="11">
    <source>
        <dbReference type="ARBA" id="ARBA00023027"/>
    </source>
</evidence>
<dbReference type="RefSeq" id="YP_001382243.1">
    <property type="nucleotide sequence ID" value="NC_009683.1"/>
</dbReference>
<evidence type="ECO:0000256" key="10">
    <source>
        <dbReference type="ARBA" id="ARBA00022989"/>
    </source>
</evidence>
<dbReference type="InterPro" id="IPR010934">
    <property type="entry name" value="NADH_DH_su5_C"/>
</dbReference>
<dbReference type="EMBL" id="AB183287">
    <property type="protein sequence ID" value="BAF69014.1"/>
    <property type="molecule type" value="Genomic_DNA"/>
</dbReference>
<evidence type="ECO:0000259" key="18">
    <source>
        <dbReference type="Pfam" id="PF00361"/>
    </source>
</evidence>
<feature type="transmembrane region" description="Helical" evidence="17">
    <location>
        <begin position="573"/>
        <end position="593"/>
    </location>
</feature>
<evidence type="ECO:0000256" key="2">
    <source>
        <dbReference type="ARBA" id="ARBA00012944"/>
    </source>
</evidence>
<feature type="domain" description="NADH dehydrogenase subunit 5 C-terminal" evidence="19">
    <location>
        <begin position="416"/>
        <end position="591"/>
    </location>
</feature>
<keyword evidence="9" id="KW-0249">Electron transport</keyword>
<dbReference type="PRINTS" id="PR01434">
    <property type="entry name" value="NADHDHGNASE5"/>
</dbReference>
<feature type="transmembrane region" description="Helical" evidence="17">
    <location>
        <begin position="116"/>
        <end position="132"/>
    </location>
</feature>
<dbReference type="EC" id="7.1.1.2" evidence="2"/>
<dbReference type="AlphaFoldDB" id="A6P3A4"/>
<feature type="transmembrane region" description="Helical" evidence="17">
    <location>
        <begin position="35"/>
        <end position="55"/>
    </location>
</feature>